<organism evidence="1">
    <name type="scientific">marine metagenome</name>
    <dbReference type="NCBI Taxonomy" id="408172"/>
    <lineage>
        <taxon>unclassified sequences</taxon>
        <taxon>metagenomes</taxon>
        <taxon>ecological metagenomes</taxon>
    </lineage>
</organism>
<proteinExistence type="predicted"/>
<evidence type="ECO:0000313" key="1">
    <source>
        <dbReference type="EMBL" id="SVD39250.1"/>
    </source>
</evidence>
<gene>
    <name evidence="1" type="ORF">METZ01_LOCUS392104</name>
</gene>
<dbReference type="EMBL" id="UINC01147746">
    <property type="protein sequence ID" value="SVD39250.1"/>
    <property type="molecule type" value="Genomic_DNA"/>
</dbReference>
<sequence>QYLEVLHHYNLIQKIPNKYDIIIRCRFDVFLSNKINFFKFINHVMETEQTVGISNLNKFTDENRPLTLGNFRSDINGEVYLYNHLIFHKRNNVANVPQLIKEKRLLPAEYGHYQAFAQKNGKGFLNYQGGMVIARYKFN</sequence>
<accession>A0A382UYH3</accession>
<dbReference type="AlphaFoldDB" id="A0A382UYH3"/>
<protein>
    <submittedName>
        <fullName evidence="1">Uncharacterized protein</fullName>
    </submittedName>
</protein>
<feature type="non-terminal residue" evidence="1">
    <location>
        <position position="1"/>
    </location>
</feature>
<reference evidence="1" key="1">
    <citation type="submission" date="2018-05" db="EMBL/GenBank/DDBJ databases">
        <authorList>
            <person name="Lanie J.A."/>
            <person name="Ng W.-L."/>
            <person name="Kazmierczak K.M."/>
            <person name="Andrzejewski T.M."/>
            <person name="Davidsen T.M."/>
            <person name="Wayne K.J."/>
            <person name="Tettelin H."/>
            <person name="Glass J.I."/>
            <person name="Rusch D."/>
            <person name="Podicherti R."/>
            <person name="Tsui H.-C.T."/>
            <person name="Winkler M.E."/>
        </authorList>
    </citation>
    <scope>NUCLEOTIDE SEQUENCE</scope>
</reference>
<name>A0A382UYH3_9ZZZZ</name>